<dbReference type="PANTHER" id="PTHR34108">
    <property type="entry name" value="SEPTUM SITE-DETERMINING PROTEIN MINC"/>
    <property type="match status" value="1"/>
</dbReference>
<comment type="caution">
    <text evidence="10">The sequence shown here is derived from an EMBL/GenBank/DDBJ whole genome shotgun (WGS) entry which is preliminary data.</text>
</comment>
<dbReference type="PANTHER" id="PTHR34108:SF1">
    <property type="entry name" value="SEPTUM SITE-DETERMINING PROTEIN MINC"/>
    <property type="match status" value="1"/>
</dbReference>
<name>A0ABS4EE43_9FIRM</name>
<evidence type="ECO:0000256" key="2">
    <source>
        <dbReference type="ARBA" id="ARBA00022618"/>
    </source>
</evidence>
<proteinExistence type="inferred from homology"/>
<keyword evidence="2 7" id="KW-0132">Cell division</keyword>
<evidence type="ECO:0000313" key="10">
    <source>
        <dbReference type="EMBL" id="MBP1856222.1"/>
    </source>
</evidence>
<evidence type="ECO:0000256" key="6">
    <source>
        <dbReference type="ARBA" id="ARBA00046874"/>
    </source>
</evidence>
<dbReference type="Gene3D" id="3.30.160.540">
    <property type="match status" value="1"/>
</dbReference>
<feature type="domain" description="Septum formation inhibitor MinC C-terminal" evidence="8">
    <location>
        <begin position="131"/>
        <end position="218"/>
    </location>
</feature>
<feature type="domain" description="Septum formation inhibitor MinC N-terminal" evidence="9">
    <location>
        <begin position="12"/>
        <end position="75"/>
    </location>
</feature>
<evidence type="ECO:0000313" key="11">
    <source>
        <dbReference type="Proteomes" id="UP000767291"/>
    </source>
</evidence>
<reference evidence="10 11" key="1">
    <citation type="submission" date="2021-03" db="EMBL/GenBank/DDBJ databases">
        <title>Genomic Encyclopedia of Type Strains, Phase IV (KMG-IV): sequencing the most valuable type-strain genomes for metagenomic binning, comparative biology and taxonomic classification.</title>
        <authorList>
            <person name="Goeker M."/>
        </authorList>
    </citation>
    <scope>NUCLEOTIDE SEQUENCE [LARGE SCALE GENOMIC DNA]</scope>
    <source>
        <strain evidence="10 11">DSM 1289</strain>
    </source>
</reference>
<evidence type="ECO:0000256" key="1">
    <source>
        <dbReference type="ARBA" id="ARBA00006291"/>
    </source>
</evidence>
<comment type="function">
    <text evidence="5 7">Cell division inhibitor that blocks the formation of polar Z ring septums. Rapidly oscillates between the poles of the cell to destabilize FtsZ filaments that have formed before they mature into polar Z rings. Prevents FtsZ polymerization.</text>
</comment>
<comment type="subunit">
    <text evidence="6 7">Interacts with MinD and FtsZ.</text>
</comment>
<evidence type="ECO:0000256" key="5">
    <source>
        <dbReference type="ARBA" id="ARBA00025606"/>
    </source>
</evidence>
<dbReference type="RefSeq" id="WP_209457554.1">
    <property type="nucleotide sequence ID" value="NZ_BAAACS010000017.1"/>
</dbReference>
<dbReference type="InterPro" id="IPR016098">
    <property type="entry name" value="CAP/MinC_C"/>
</dbReference>
<dbReference type="Pfam" id="PF05209">
    <property type="entry name" value="MinC_N"/>
    <property type="match status" value="1"/>
</dbReference>
<dbReference type="EMBL" id="JAGGJX010000007">
    <property type="protein sequence ID" value="MBP1856222.1"/>
    <property type="molecule type" value="Genomic_DNA"/>
</dbReference>
<sequence length="226" mass="24932">MSLRESINQEPIEFKGNKEGIIVNIKRKLPFEEIKENLINKLESYVGFFNGAKISKINSEYLDDIEILQLKDSITSKFDVEFIEEQLIEELANFDTKYVKSLRSGELIECDGDVVVLSDMKPGSEVVSTLNTVVMGDIQSGAKVIAGGNVTVMGSILGFVHAGSNGNQSAYVVSKNLRPKVLKIAKVIAEAPDDEECGEEKDSSPEIAYVSNDRIVIESYLSFTVK</sequence>
<dbReference type="InterPro" id="IPR007874">
    <property type="entry name" value="MinC_N"/>
</dbReference>
<evidence type="ECO:0000259" key="8">
    <source>
        <dbReference type="Pfam" id="PF03775"/>
    </source>
</evidence>
<organism evidence="10 11">
    <name type="scientific">Metaclostridioides mangenotii</name>
    <dbReference type="NCBI Taxonomy" id="1540"/>
    <lineage>
        <taxon>Bacteria</taxon>
        <taxon>Bacillati</taxon>
        <taxon>Bacillota</taxon>
        <taxon>Clostridia</taxon>
        <taxon>Peptostreptococcales</taxon>
        <taxon>Peptostreptococcaceae</taxon>
        <taxon>Metaclostridioides</taxon>
    </lineage>
</organism>
<accession>A0ABS4EE43</accession>
<dbReference type="InterPro" id="IPR005526">
    <property type="entry name" value="Septum_form_inhib_MinC_C"/>
</dbReference>
<dbReference type="SUPFAM" id="SSF63848">
    <property type="entry name" value="Cell-division inhibitor MinC, C-terminal domain"/>
    <property type="match status" value="2"/>
</dbReference>
<dbReference type="InterPro" id="IPR036145">
    <property type="entry name" value="MinC_C_sf"/>
</dbReference>
<dbReference type="Pfam" id="PF03775">
    <property type="entry name" value="MinC_C"/>
    <property type="match status" value="1"/>
</dbReference>
<gene>
    <name evidence="7" type="primary">minC</name>
    <name evidence="10" type="ORF">J2Z43_002670</name>
</gene>
<dbReference type="Proteomes" id="UP000767291">
    <property type="component" value="Unassembled WGS sequence"/>
</dbReference>
<evidence type="ECO:0000256" key="7">
    <source>
        <dbReference type="HAMAP-Rule" id="MF_00267"/>
    </source>
</evidence>
<evidence type="ECO:0000256" key="4">
    <source>
        <dbReference type="ARBA" id="ARBA00023306"/>
    </source>
</evidence>
<dbReference type="Gene3D" id="2.160.20.70">
    <property type="match status" value="2"/>
</dbReference>
<dbReference type="InterPro" id="IPR013033">
    <property type="entry name" value="MinC"/>
</dbReference>
<evidence type="ECO:0000259" key="9">
    <source>
        <dbReference type="Pfam" id="PF05209"/>
    </source>
</evidence>
<dbReference type="HAMAP" id="MF_00267">
    <property type="entry name" value="MinC"/>
    <property type="match status" value="1"/>
</dbReference>
<evidence type="ECO:0000256" key="3">
    <source>
        <dbReference type="ARBA" id="ARBA00023210"/>
    </source>
</evidence>
<keyword evidence="4 7" id="KW-0131">Cell cycle</keyword>
<protein>
    <recommendedName>
        <fullName evidence="7">Probable septum site-determining protein MinC</fullName>
    </recommendedName>
</protein>
<keyword evidence="11" id="KW-1185">Reference proteome</keyword>
<keyword evidence="3 7" id="KW-0717">Septation</keyword>
<comment type="similarity">
    <text evidence="1 7">Belongs to the MinC family.</text>
</comment>